<gene>
    <name evidence="2" type="ORF">CMQ_1233</name>
</gene>
<accession>F0XDD5</accession>
<feature type="domain" description="N-acetyltransferase" evidence="1">
    <location>
        <begin position="17"/>
        <end position="187"/>
    </location>
</feature>
<dbReference type="InParanoid" id="F0XDD5"/>
<dbReference type="AlphaFoldDB" id="F0XDD5"/>
<dbReference type="SUPFAM" id="SSF55729">
    <property type="entry name" value="Acyl-CoA N-acyltransferases (Nat)"/>
    <property type="match status" value="1"/>
</dbReference>
<reference evidence="2 3" key="1">
    <citation type="journal article" date="2011" name="Proc. Natl. Acad. Sci. U.S.A.">
        <title>Genome and transcriptome analyses of the mountain pine beetle-fungal symbiont Grosmannia clavigera, a lodgepole pine pathogen.</title>
        <authorList>
            <person name="DiGuistini S."/>
            <person name="Wang Y."/>
            <person name="Liao N.Y."/>
            <person name="Taylor G."/>
            <person name="Tanguay P."/>
            <person name="Feau N."/>
            <person name="Henrissat B."/>
            <person name="Chan S.K."/>
            <person name="Hesse-Orce U."/>
            <person name="Alamouti S.M."/>
            <person name="Tsui C.K.M."/>
            <person name="Docking R.T."/>
            <person name="Levasseur A."/>
            <person name="Haridas S."/>
            <person name="Robertson G."/>
            <person name="Birol I."/>
            <person name="Holt R.A."/>
            <person name="Marra M.A."/>
            <person name="Hamelin R.C."/>
            <person name="Hirst M."/>
            <person name="Jones S.J.M."/>
            <person name="Bohlmann J."/>
            <person name="Breuil C."/>
        </authorList>
    </citation>
    <scope>NUCLEOTIDE SEQUENCE [LARGE SCALE GENOMIC DNA]</scope>
    <source>
        <strain evidence="3">kw1407 / UAMH 11150</strain>
    </source>
</reference>
<organism evidence="3">
    <name type="scientific">Grosmannia clavigera (strain kw1407 / UAMH 11150)</name>
    <name type="common">Blue stain fungus</name>
    <name type="synonym">Graphiocladiella clavigera</name>
    <dbReference type="NCBI Taxonomy" id="655863"/>
    <lineage>
        <taxon>Eukaryota</taxon>
        <taxon>Fungi</taxon>
        <taxon>Dikarya</taxon>
        <taxon>Ascomycota</taxon>
        <taxon>Pezizomycotina</taxon>
        <taxon>Sordariomycetes</taxon>
        <taxon>Sordariomycetidae</taxon>
        <taxon>Ophiostomatales</taxon>
        <taxon>Ophiostomataceae</taxon>
        <taxon>Leptographium</taxon>
    </lineage>
</organism>
<protein>
    <submittedName>
        <fullName evidence="2">Gcn5-related n-acetyltransferase</fullName>
    </submittedName>
</protein>
<dbReference type="GeneID" id="25974089"/>
<name>F0XDD5_GROCL</name>
<dbReference type="InterPro" id="IPR000182">
    <property type="entry name" value="GNAT_dom"/>
</dbReference>
<dbReference type="InterPro" id="IPR051531">
    <property type="entry name" value="N-acetyltransferase"/>
</dbReference>
<evidence type="ECO:0000313" key="3">
    <source>
        <dbReference type="Proteomes" id="UP000007796"/>
    </source>
</evidence>
<dbReference type="OrthoDB" id="64477at2759"/>
<dbReference type="RefSeq" id="XP_014173787.1">
    <property type="nucleotide sequence ID" value="XM_014318312.1"/>
</dbReference>
<proteinExistence type="predicted"/>
<dbReference type="eggNOG" id="ENOG502S5ER">
    <property type="taxonomic scope" value="Eukaryota"/>
</dbReference>
<dbReference type="Pfam" id="PF13302">
    <property type="entry name" value="Acetyltransf_3"/>
    <property type="match status" value="1"/>
</dbReference>
<dbReference type="Gene3D" id="3.40.630.30">
    <property type="match status" value="1"/>
</dbReference>
<dbReference type="EMBL" id="GL629765">
    <property type="protein sequence ID" value="EFX04305.1"/>
    <property type="molecule type" value="Genomic_DNA"/>
</dbReference>
<dbReference type="InterPro" id="IPR016181">
    <property type="entry name" value="Acyl_CoA_acyltransferase"/>
</dbReference>
<dbReference type="HOGENOM" id="CLU_082496_0_0_1"/>
<sequence>MILNQFARPAHEILTPRLVLRTPTFADVDAHYCHNSTPENFPFDVRDTELTPEKARSEIERIIDKTAAGRAALLFFALRDTGELIGHGGYNVFQLLDPAVYLGIENKQDEMSADSADTTTNIALAQKQYLADIGIMLDHKHWRKGFGLETLSAMVEYAQTELGCGLFRIETDLANEPWRALMRAAGLGACESMHKATYDKDLDVWVWKFDTTHWAQAKETIKAAGKWPL</sequence>
<dbReference type="PANTHER" id="PTHR43792:SF1">
    <property type="entry name" value="N-ACETYLTRANSFERASE DOMAIN-CONTAINING PROTEIN"/>
    <property type="match status" value="1"/>
</dbReference>
<dbReference type="GO" id="GO:0016747">
    <property type="term" value="F:acyltransferase activity, transferring groups other than amino-acyl groups"/>
    <property type="evidence" value="ECO:0007669"/>
    <property type="project" value="InterPro"/>
</dbReference>
<evidence type="ECO:0000313" key="2">
    <source>
        <dbReference type="EMBL" id="EFX04305.1"/>
    </source>
</evidence>
<dbReference type="Proteomes" id="UP000007796">
    <property type="component" value="Unassembled WGS sequence"/>
</dbReference>
<keyword evidence="3" id="KW-1185">Reference proteome</keyword>
<dbReference type="PANTHER" id="PTHR43792">
    <property type="entry name" value="GNAT FAMILY, PUTATIVE (AFU_ORTHOLOGUE AFUA_3G00765)-RELATED-RELATED"/>
    <property type="match status" value="1"/>
</dbReference>
<keyword evidence="2" id="KW-0808">Transferase</keyword>
<evidence type="ECO:0000259" key="1">
    <source>
        <dbReference type="Pfam" id="PF13302"/>
    </source>
</evidence>